<reference evidence="3" key="1">
    <citation type="submission" date="2017-05" db="EMBL/GenBank/DDBJ databases">
        <title>Complete and WGS of Bordetella genogroups.</title>
        <authorList>
            <person name="Spilker T."/>
            <person name="Lipuma J."/>
        </authorList>
    </citation>
    <scope>NUCLEOTIDE SEQUENCE [LARGE SCALE GENOMIC DNA]</scope>
    <source>
        <strain evidence="3">AU6712</strain>
    </source>
</reference>
<dbReference type="InterPro" id="IPR007138">
    <property type="entry name" value="ABM_dom"/>
</dbReference>
<evidence type="ECO:0000259" key="1">
    <source>
        <dbReference type="PROSITE" id="PS51725"/>
    </source>
</evidence>
<keyword evidence="2" id="KW-0503">Monooxygenase</keyword>
<dbReference type="InterPro" id="IPR050744">
    <property type="entry name" value="AI-2_Isomerase_LsrG"/>
</dbReference>
<dbReference type="PROSITE" id="PS51725">
    <property type="entry name" value="ABM"/>
    <property type="match status" value="1"/>
</dbReference>
<evidence type="ECO:0000313" key="2">
    <source>
        <dbReference type="EMBL" id="OZI77101.1"/>
    </source>
</evidence>
<keyword evidence="3" id="KW-1185">Reference proteome</keyword>
<comment type="caution">
    <text evidence="2">The sequence shown here is derived from an EMBL/GenBank/DDBJ whole genome shotgun (WGS) entry which is preliminary data.</text>
</comment>
<dbReference type="Gene3D" id="3.30.70.100">
    <property type="match status" value="1"/>
</dbReference>
<dbReference type="AlphaFoldDB" id="A0A261VTL4"/>
<feature type="domain" description="ABM" evidence="1">
    <location>
        <begin position="3"/>
        <end position="96"/>
    </location>
</feature>
<dbReference type="Proteomes" id="UP000216429">
    <property type="component" value="Unassembled WGS sequence"/>
</dbReference>
<dbReference type="PANTHER" id="PTHR33336">
    <property type="entry name" value="QUINOL MONOOXYGENASE YGIN-RELATED"/>
    <property type="match status" value="1"/>
</dbReference>
<dbReference type="GO" id="GO:0004497">
    <property type="term" value="F:monooxygenase activity"/>
    <property type="evidence" value="ECO:0007669"/>
    <property type="project" value="UniProtKB-KW"/>
</dbReference>
<proteinExistence type="predicted"/>
<name>A0A261VTL4_9BORD</name>
<dbReference type="EMBL" id="NEVU01000001">
    <property type="protein sequence ID" value="OZI77101.1"/>
    <property type="molecule type" value="Genomic_DNA"/>
</dbReference>
<gene>
    <name evidence="2" type="ORF">CAL22_00670</name>
</gene>
<protein>
    <submittedName>
        <fullName evidence="2">Antibiotic biosynthesis monooxygenase</fullName>
    </submittedName>
</protein>
<dbReference type="OrthoDB" id="9812192at2"/>
<dbReference type="RefSeq" id="WP_094809501.1">
    <property type="nucleotide sequence ID" value="NZ_NEVU01000001.1"/>
</dbReference>
<keyword evidence="2" id="KW-0560">Oxidoreductase</keyword>
<dbReference type="SUPFAM" id="SSF54909">
    <property type="entry name" value="Dimeric alpha+beta barrel"/>
    <property type="match status" value="1"/>
</dbReference>
<evidence type="ECO:0000313" key="3">
    <source>
        <dbReference type="Proteomes" id="UP000216429"/>
    </source>
</evidence>
<sequence length="96" mass="10707">MALHVIASFTSRPESIDEVRDLLIGLVEPIRNDPGCIQCDLVSREGNELELLFIEQWHGPQELDRHLADPHIAAVVQRAAPLLARPFSLDRFTAVG</sequence>
<dbReference type="InterPro" id="IPR011008">
    <property type="entry name" value="Dimeric_a/b-barrel"/>
</dbReference>
<dbReference type="Pfam" id="PF03992">
    <property type="entry name" value="ABM"/>
    <property type="match status" value="1"/>
</dbReference>
<organism evidence="2 3">
    <name type="scientific">Bordetella genomosp. 12</name>
    <dbReference type="NCBI Taxonomy" id="463035"/>
    <lineage>
        <taxon>Bacteria</taxon>
        <taxon>Pseudomonadati</taxon>
        <taxon>Pseudomonadota</taxon>
        <taxon>Betaproteobacteria</taxon>
        <taxon>Burkholderiales</taxon>
        <taxon>Alcaligenaceae</taxon>
        <taxon>Bordetella</taxon>
    </lineage>
</organism>
<accession>A0A261VTL4</accession>
<dbReference type="PANTHER" id="PTHR33336:SF15">
    <property type="entry name" value="ABM DOMAIN-CONTAINING PROTEIN"/>
    <property type="match status" value="1"/>
</dbReference>